<dbReference type="InterPro" id="IPR012505">
    <property type="entry name" value="YbbR"/>
</dbReference>
<dbReference type="Proteomes" id="UP000297725">
    <property type="component" value="Unassembled WGS sequence"/>
</dbReference>
<dbReference type="InterPro" id="IPR053154">
    <property type="entry name" value="c-di-AMP_regulator"/>
</dbReference>
<dbReference type="PANTHER" id="PTHR37804:SF1">
    <property type="entry name" value="CDAA REGULATORY PROTEIN CDAR"/>
    <property type="match status" value="1"/>
</dbReference>
<keyword evidence="3" id="KW-1185">Reference proteome</keyword>
<dbReference type="EMBL" id="SRHU01000023">
    <property type="protein sequence ID" value="TFZ40969.1"/>
    <property type="molecule type" value="Genomic_DNA"/>
</dbReference>
<name>A0AAJ5JL24_9ENTE</name>
<proteinExistence type="predicted"/>
<dbReference type="Gene3D" id="2.170.120.40">
    <property type="entry name" value="YbbR-like domain"/>
    <property type="match status" value="2"/>
</dbReference>
<evidence type="ECO:0008006" key="5">
    <source>
        <dbReference type="Google" id="ProtNLM"/>
    </source>
</evidence>
<evidence type="ECO:0000313" key="3">
    <source>
        <dbReference type="Proteomes" id="UP000296883"/>
    </source>
</evidence>
<accession>A0AAJ5JL24</accession>
<dbReference type="Gene3D" id="2.170.120.30">
    <property type="match status" value="1"/>
</dbReference>
<gene>
    <name evidence="2" type="ORF">E4031_06190</name>
    <name evidence="1" type="ORF">E4Z98_06905</name>
</gene>
<sequence length="322" mass="35623">MKDFTSSKWFVILVSFGIALLLFFNANSDNNFFNSSSNSNTQPTFSVVAEEVPVSVKYDADAFFISAYKESMSVVLKSSNRILLDTEMNSETRNFMLQADLTGYKAGKHKVDIKALNLPAGVEVTLESPQITFDLEERITQTFNVHPKLNDNLLKNGYTLEDIGLTPESVAVTTGKKTMNKIADVIVSVDQDKEIVSDFEKEYDVYAIDNEGNILTTIIDPSKIKVNIDVTAPSKSVPVTIKQSGKIPDGVKSYSFTTPVQNVEIIGSRDVIDSINQVEVFVDTSTIKETKTGDYKIETINNVTMNPETVSVTITPKLVDKK</sequence>
<reference evidence="1 3" key="2">
    <citation type="journal article" date="2020" name="Int. J. Syst. Evol. Microbiol.">
        <title>Vagococcus xieshaowenii sp. nov., isolated from snow finch (Montifringilla taczanowskii) cloacal content.</title>
        <authorList>
            <person name="Ge Y."/>
            <person name="Yang J."/>
            <person name="Lai X.H."/>
            <person name="Zhang G."/>
            <person name="Jin D."/>
            <person name="Lu S."/>
            <person name="Wang B."/>
            <person name="Huang Y."/>
            <person name="Huang Y."/>
            <person name="Ren Z."/>
            <person name="Zhang X."/>
            <person name="Xu J."/>
        </authorList>
    </citation>
    <scope>NUCLEOTIDE SEQUENCE [LARGE SCALE GENOMIC DNA]</scope>
    <source>
        <strain evidence="3">personal::cf-49</strain>
        <strain evidence="1">Personal::cf-49</strain>
    </source>
</reference>
<dbReference type="PANTHER" id="PTHR37804">
    <property type="entry name" value="CDAA REGULATORY PROTEIN CDAR"/>
    <property type="match status" value="1"/>
</dbReference>
<organism evidence="2 4">
    <name type="scientific">Vagococcus xieshaowenii</name>
    <dbReference type="NCBI Taxonomy" id="2562451"/>
    <lineage>
        <taxon>Bacteria</taxon>
        <taxon>Bacillati</taxon>
        <taxon>Bacillota</taxon>
        <taxon>Bacilli</taxon>
        <taxon>Lactobacillales</taxon>
        <taxon>Enterococcaceae</taxon>
        <taxon>Vagococcus</taxon>
    </lineage>
</organism>
<dbReference type="RefSeq" id="WP_135254574.1">
    <property type="nucleotide sequence ID" value="NZ_CP038865.1"/>
</dbReference>
<dbReference type="AlphaFoldDB" id="A0AAJ5JL24"/>
<dbReference type="Proteomes" id="UP000296883">
    <property type="component" value="Chromosome"/>
</dbReference>
<dbReference type="Pfam" id="PF07949">
    <property type="entry name" value="YbbR"/>
    <property type="match status" value="2"/>
</dbReference>
<evidence type="ECO:0000313" key="2">
    <source>
        <dbReference type="EMBL" id="TFZ40969.1"/>
    </source>
</evidence>
<evidence type="ECO:0000313" key="1">
    <source>
        <dbReference type="EMBL" id="QCA29055.1"/>
    </source>
</evidence>
<evidence type="ECO:0000313" key="4">
    <source>
        <dbReference type="Proteomes" id="UP000297725"/>
    </source>
</evidence>
<dbReference type="EMBL" id="CP038865">
    <property type="protein sequence ID" value="QCA29055.1"/>
    <property type="molecule type" value="Genomic_DNA"/>
</dbReference>
<reference evidence="2 4" key="1">
    <citation type="submission" date="2019-03" db="EMBL/GenBank/DDBJ databases">
        <title>Vagococcus sp. was isolated fron gut of Carduelis flavirostris.</title>
        <authorList>
            <person name="Ge Y."/>
        </authorList>
    </citation>
    <scope>NUCLEOTIDE SEQUENCE [LARGE SCALE GENOMIC DNA]</scope>
    <source>
        <strain evidence="2 4">CF-210</strain>
    </source>
</reference>
<protein>
    <recommendedName>
        <fullName evidence="5">YbbR domain-containing protein</fullName>
    </recommendedName>
</protein>